<organism evidence="2 3">
    <name type="scientific">Gemmobacter megaterium</name>
    <dbReference type="NCBI Taxonomy" id="1086013"/>
    <lineage>
        <taxon>Bacteria</taxon>
        <taxon>Pseudomonadati</taxon>
        <taxon>Pseudomonadota</taxon>
        <taxon>Alphaproteobacteria</taxon>
        <taxon>Rhodobacterales</taxon>
        <taxon>Paracoccaceae</taxon>
        <taxon>Gemmobacter</taxon>
    </lineage>
</organism>
<name>A0A1N7MC21_9RHOB</name>
<protein>
    <submittedName>
        <fullName evidence="2">Nitrogen fixation protein FixH</fullName>
    </submittedName>
</protein>
<keyword evidence="1" id="KW-1133">Transmembrane helix</keyword>
<gene>
    <name evidence="2" type="ORF">SAMN05421774_102574</name>
</gene>
<dbReference type="PIRSF" id="PIRSF011386">
    <property type="entry name" value="FixH"/>
    <property type="match status" value="1"/>
</dbReference>
<accession>A0A1N7MC21</accession>
<dbReference type="InterPro" id="IPR008620">
    <property type="entry name" value="FixH"/>
</dbReference>
<keyword evidence="1" id="KW-0472">Membrane</keyword>
<evidence type="ECO:0000313" key="2">
    <source>
        <dbReference type="EMBL" id="SIS83618.1"/>
    </source>
</evidence>
<dbReference type="Proteomes" id="UP000186141">
    <property type="component" value="Unassembled WGS sequence"/>
</dbReference>
<evidence type="ECO:0000256" key="1">
    <source>
        <dbReference type="SAM" id="Phobius"/>
    </source>
</evidence>
<feature type="transmembrane region" description="Helical" evidence="1">
    <location>
        <begin position="12"/>
        <end position="33"/>
    </location>
</feature>
<dbReference type="EMBL" id="FTOT01000002">
    <property type="protein sequence ID" value="SIS83618.1"/>
    <property type="molecule type" value="Genomic_DNA"/>
</dbReference>
<dbReference type="AlphaFoldDB" id="A0A1N7MC21"/>
<proteinExistence type="predicted"/>
<dbReference type="OrthoDB" id="1495896at2"/>
<dbReference type="Pfam" id="PF05751">
    <property type="entry name" value="FixH"/>
    <property type="match status" value="1"/>
</dbReference>
<dbReference type="RefSeq" id="WP_076529743.1">
    <property type="nucleotide sequence ID" value="NZ_BMEH01000002.1"/>
</dbReference>
<dbReference type="STRING" id="1086013.SAMN05421774_102574"/>
<keyword evidence="1" id="KW-0812">Transmembrane</keyword>
<reference evidence="2 3" key="1">
    <citation type="submission" date="2017-01" db="EMBL/GenBank/DDBJ databases">
        <authorList>
            <person name="Mah S.A."/>
            <person name="Swanson W.J."/>
            <person name="Moy G.W."/>
            <person name="Vacquier V.D."/>
        </authorList>
    </citation>
    <scope>NUCLEOTIDE SEQUENCE [LARGE SCALE GENOMIC DNA]</scope>
    <source>
        <strain evidence="2 3">DSM 26375</strain>
    </source>
</reference>
<keyword evidence="3" id="KW-1185">Reference proteome</keyword>
<evidence type="ECO:0000313" key="3">
    <source>
        <dbReference type="Proteomes" id="UP000186141"/>
    </source>
</evidence>
<dbReference type="InterPro" id="IPR018037">
    <property type="entry name" value="FixH_proteobacterial"/>
</dbReference>
<sequence>MAREITGRHVLIGTVGAFSVIIGVNLFMAYSAISTFPGVEAKNTYYASQNFNAAMRAQEALGWEVAQDYTDGQLMLRITEKDSGTPGEIVDFQVLIGRATESRDDQRPVFAREAGAFVAPVDLAPGKWILRIEAVAANGTLFRQQRQLYIRG</sequence>